<dbReference type="EMBL" id="CADCUQ010001010">
    <property type="protein sequence ID" value="CAA9443043.1"/>
    <property type="molecule type" value="Genomic_DNA"/>
</dbReference>
<accession>A0A6J4QK81</accession>
<protein>
    <submittedName>
        <fullName evidence="1">Uncharacterized protein</fullName>
    </submittedName>
</protein>
<evidence type="ECO:0000313" key="1">
    <source>
        <dbReference type="EMBL" id="CAA9443043.1"/>
    </source>
</evidence>
<name>A0A6J4QK81_9BACT</name>
<reference evidence="1" key="1">
    <citation type="submission" date="2020-02" db="EMBL/GenBank/DDBJ databases">
        <authorList>
            <person name="Meier V. D."/>
        </authorList>
    </citation>
    <scope>NUCLEOTIDE SEQUENCE</scope>
    <source>
        <strain evidence="1">AVDCRST_MAG64</strain>
    </source>
</reference>
<proteinExistence type="predicted"/>
<sequence length="92" mass="10296">MSDTAILSPQAIVAAVRRLGPNERLDVYLAVRETLPEFITGPRAEQDEVDPEPSEGFRQELEARYARFKADPGSSVSLEEFDAELRARFGED</sequence>
<organism evidence="1">
    <name type="scientific">uncultured Phycisphaerae bacterium</name>
    <dbReference type="NCBI Taxonomy" id="904963"/>
    <lineage>
        <taxon>Bacteria</taxon>
        <taxon>Pseudomonadati</taxon>
        <taxon>Planctomycetota</taxon>
        <taxon>Phycisphaerae</taxon>
        <taxon>environmental samples</taxon>
    </lineage>
</organism>
<gene>
    <name evidence="1" type="ORF">AVDCRST_MAG64-4323</name>
</gene>
<dbReference type="AlphaFoldDB" id="A0A6J4QK81"/>